<evidence type="ECO:0000313" key="1">
    <source>
        <dbReference type="EMBL" id="WLJ25814.1"/>
    </source>
</evidence>
<dbReference type="InterPro" id="IPR011855">
    <property type="entry name" value="Phgtail_TP901_1"/>
</dbReference>
<dbReference type="Pfam" id="PF06199">
    <property type="entry name" value="Phage_tail_2"/>
    <property type="match status" value="1"/>
</dbReference>
<dbReference type="NCBIfam" id="TIGR02126">
    <property type="entry name" value="phgtail_TP901_1"/>
    <property type="match status" value="1"/>
</dbReference>
<sequence>MAQAKKGKKIVLLWRLLKDAKTKDGGLMMFQTEHSVEKSRDSDSVVTKTGTIRNLGALEEEVPFTSLCATDDPVLDYLNTAIDEGEELELWEVDMNMEANAGKYPAKYRRGYLSKLSYTANAEDNVEVEGTFATEMQAQKGEVALTLSQTEAAQYQFRGTEKVTQ</sequence>
<proteinExistence type="predicted"/>
<name>A0AA49X3F9_9VIRU</name>
<dbReference type="InterPro" id="IPR022345">
    <property type="entry name" value="Phage_69_Orf23_MTP"/>
</dbReference>
<protein>
    <submittedName>
        <fullName evidence="1">Major tail protein</fullName>
    </submittedName>
</protein>
<organism evidence="1">
    <name type="scientific">Firmicutes phage HS10</name>
    <dbReference type="NCBI Taxonomy" id="3056392"/>
    <lineage>
        <taxon>Viruses</taxon>
    </lineage>
</organism>
<dbReference type="EMBL" id="OQ890317">
    <property type="protein sequence ID" value="WLJ25814.1"/>
    <property type="molecule type" value="Genomic_DNA"/>
</dbReference>
<reference evidence="1" key="1">
    <citation type="submission" date="2023-04" db="EMBL/GenBank/DDBJ databases">
        <title>The human skin virome in hidradenitis suppurativa patients.</title>
        <authorList>
            <person name="Jansen D."/>
        </authorList>
    </citation>
    <scope>NUCLEOTIDE SEQUENCE</scope>
    <source>
        <strain evidence="1">VC3_JansenPhageG</strain>
    </source>
</reference>
<accession>A0AA49X3F9</accession>
<dbReference type="PRINTS" id="PR01997">
    <property type="entry name" value="MTP2FAMILY"/>
</dbReference>